<dbReference type="InParanoid" id="E4XXJ9"/>
<dbReference type="AlphaFoldDB" id="E4XXJ9"/>
<gene>
    <name evidence="7" type="ORF">GSOID_T00007389001</name>
</gene>
<evidence type="ECO:0000313" key="8">
    <source>
        <dbReference type="Proteomes" id="UP000001307"/>
    </source>
</evidence>
<feature type="repeat" description="WD" evidence="3">
    <location>
        <begin position="530"/>
        <end position="571"/>
    </location>
</feature>
<dbReference type="PANTHER" id="PTHR22840:SF12">
    <property type="entry name" value="WD REPEAT-CONTAINING PROTEIN 36"/>
    <property type="match status" value="1"/>
</dbReference>
<dbReference type="Pfam" id="PF25168">
    <property type="entry name" value="Beta-prop_WDR36-Utp21_2nd"/>
    <property type="match status" value="1"/>
</dbReference>
<keyword evidence="2" id="KW-0677">Repeat</keyword>
<dbReference type="EMBL" id="FN653281">
    <property type="protein sequence ID" value="CBY14393.1"/>
    <property type="molecule type" value="Genomic_DNA"/>
</dbReference>
<evidence type="ECO:0000256" key="3">
    <source>
        <dbReference type="PROSITE-ProRule" id="PRU00221"/>
    </source>
</evidence>
<dbReference type="GO" id="GO:0006364">
    <property type="term" value="P:rRNA processing"/>
    <property type="evidence" value="ECO:0007669"/>
    <property type="project" value="InterPro"/>
</dbReference>
<dbReference type="InterPro" id="IPR001680">
    <property type="entry name" value="WD40_rpt"/>
</dbReference>
<feature type="repeat" description="WD" evidence="3">
    <location>
        <begin position="615"/>
        <end position="656"/>
    </location>
</feature>
<dbReference type="PROSITE" id="PS50294">
    <property type="entry name" value="WD_REPEATS_REGION"/>
    <property type="match status" value="1"/>
</dbReference>
<dbReference type="InterPro" id="IPR015943">
    <property type="entry name" value="WD40/YVTN_repeat-like_dom_sf"/>
</dbReference>
<reference evidence="7" key="1">
    <citation type="journal article" date="2010" name="Science">
        <title>Plasticity of animal genome architecture unmasked by rapid evolution of a pelagic tunicate.</title>
        <authorList>
            <person name="Denoeud F."/>
            <person name="Henriet S."/>
            <person name="Mungpakdee S."/>
            <person name="Aury J.M."/>
            <person name="Da Silva C."/>
            <person name="Brinkmann H."/>
            <person name="Mikhaleva J."/>
            <person name="Olsen L.C."/>
            <person name="Jubin C."/>
            <person name="Canestro C."/>
            <person name="Bouquet J.M."/>
            <person name="Danks G."/>
            <person name="Poulain J."/>
            <person name="Campsteijn C."/>
            <person name="Adamski M."/>
            <person name="Cross I."/>
            <person name="Yadetie F."/>
            <person name="Muffato M."/>
            <person name="Louis A."/>
            <person name="Butcher S."/>
            <person name="Tsagkogeorga G."/>
            <person name="Konrad A."/>
            <person name="Singh S."/>
            <person name="Jensen M.F."/>
            <person name="Cong E.H."/>
            <person name="Eikeseth-Otteraa H."/>
            <person name="Noel B."/>
            <person name="Anthouard V."/>
            <person name="Porcel B.M."/>
            <person name="Kachouri-Lafond R."/>
            <person name="Nishino A."/>
            <person name="Ugolini M."/>
            <person name="Chourrout P."/>
            <person name="Nishida H."/>
            <person name="Aasland R."/>
            <person name="Huzurbazar S."/>
            <person name="Westhof E."/>
            <person name="Delsuc F."/>
            <person name="Lehrach H."/>
            <person name="Reinhardt R."/>
            <person name="Weissenbach J."/>
            <person name="Roy S.W."/>
            <person name="Artiguenave F."/>
            <person name="Postlethwait J.H."/>
            <person name="Manak J.R."/>
            <person name="Thompson E.M."/>
            <person name="Jaillon O."/>
            <person name="Du Pasquier L."/>
            <person name="Boudinot P."/>
            <person name="Liberles D.A."/>
            <person name="Volff J.N."/>
            <person name="Philippe H."/>
            <person name="Lenhard B."/>
            <person name="Roest Crollius H."/>
            <person name="Wincker P."/>
            <person name="Chourrout D."/>
        </authorList>
    </citation>
    <scope>NUCLEOTIDE SEQUENCE [LARGE SCALE GENOMIC DNA]</scope>
</reference>
<name>E4XXJ9_OIKDI</name>
<dbReference type="SUPFAM" id="SSF50978">
    <property type="entry name" value="WD40 repeat-like"/>
    <property type="match status" value="2"/>
</dbReference>
<dbReference type="PROSITE" id="PS00678">
    <property type="entry name" value="WD_REPEATS_1"/>
    <property type="match status" value="1"/>
</dbReference>
<dbReference type="Pfam" id="PF25171">
    <property type="entry name" value="Beta-prop_WDR36-Utp21_1st"/>
    <property type="match status" value="1"/>
</dbReference>
<dbReference type="GO" id="GO:0034388">
    <property type="term" value="C:Pwp2p-containing subcomplex of 90S preribosome"/>
    <property type="evidence" value="ECO:0007669"/>
    <property type="project" value="TreeGrafter"/>
</dbReference>
<feature type="domain" description="WDR36/Utp21 N-terminal" evidence="6">
    <location>
        <begin position="110"/>
        <end position="366"/>
    </location>
</feature>
<evidence type="ECO:0000256" key="1">
    <source>
        <dbReference type="ARBA" id="ARBA00022574"/>
    </source>
</evidence>
<evidence type="ECO:0000259" key="6">
    <source>
        <dbReference type="Pfam" id="PF25171"/>
    </source>
</evidence>
<dbReference type="Gene3D" id="2.130.10.10">
    <property type="entry name" value="YVTN repeat-like/Quinoprotein amine dehydrogenase"/>
    <property type="match status" value="2"/>
</dbReference>
<feature type="domain" description="WDR36/Utp21 C-terminal" evidence="5">
    <location>
        <begin position="745"/>
        <end position="898"/>
    </location>
</feature>
<feature type="repeat" description="WD" evidence="3">
    <location>
        <begin position="335"/>
        <end position="366"/>
    </location>
</feature>
<dbReference type="OrthoDB" id="10250769at2759"/>
<dbReference type="InterPro" id="IPR036322">
    <property type="entry name" value="WD40_repeat_dom_sf"/>
</dbReference>
<keyword evidence="8" id="KW-1185">Reference proteome</keyword>
<evidence type="ECO:0000259" key="5">
    <source>
        <dbReference type="Pfam" id="PF04192"/>
    </source>
</evidence>
<organism evidence="7">
    <name type="scientific">Oikopleura dioica</name>
    <name type="common">Tunicate</name>
    <dbReference type="NCBI Taxonomy" id="34765"/>
    <lineage>
        <taxon>Eukaryota</taxon>
        <taxon>Metazoa</taxon>
        <taxon>Chordata</taxon>
        <taxon>Tunicata</taxon>
        <taxon>Appendicularia</taxon>
        <taxon>Copelata</taxon>
        <taxon>Oikopleuridae</taxon>
        <taxon>Oikopleura</taxon>
    </lineage>
</organism>
<protein>
    <submittedName>
        <fullName evidence="7">Uncharacterized protein</fullName>
    </submittedName>
</protein>
<dbReference type="PANTHER" id="PTHR22840">
    <property type="entry name" value="WD REPEAT-CONTAINING PROTEIN 36"/>
    <property type="match status" value="1"/>
</dbReference>
<dbReference type="InterPro" id="IPR059157">
    <property type="entry name" value="WDR36-Utp21_N"/>
</dbReference>
<sequence>MTQKLDFYQRRFSLSSSRGSAGRFLPRLLVPSSSRPRANQHTQESLRGNATPPSVLRHNTNNDDFKSAEFALEVIMSSLFKPYRALGVYSGSYPGIVHWHKNRRYHILNVPISNAFHSYKVDGLGIIGISDSMPSEITQLSEYHSLVSAQADGHLWVFMNGKVLFKFKTADDIVAHYLFGMDVAVILTDSPSLMVVNFRDGEILTEIPLDSNRKYSHLLHPPTYENKVLVTNDFGEIELFNIKTGKKIYSFDALKGKNITTVLKTPHLHVIGVGLEDGTFSLLNIKKNKILLKLNNANRVTAADCRTDLPVAAIGTDDGKISIWNLEHMQLITQIDNHESAVLSITYLQNEDCFVTVGSDNSIRVFAENKQLRYRFGHSLPPTKIQFYGSEEKHLILSAGLDRTMKVFSPEHESGNKNLGKCTLVHKSKKTEHAMSHIVDFATSKTRENAWDNLVAVHSDSNIATTWSTYKTKRGAFNFKPKNLKAKVTSVECSQCGNMAWIGCDDGSIREYNLQSGRLRKEYVIGDEKSNAHDDKITGMGCQMLQVALITTSLDGKLKAWRIHSGKLLETIDLHEPALNFSFQRKANLAAVALADFSIIIVDCTGHPLTLARSLSGHSAEIRDISWSQDTRWLATASSDSSIKVWDITTSSLIDQFRTPSIPTSVDFSPNDQFLATTHCDEIGVFLWSNIQAFDPRPVRVIDESEVPEMVSMLPQVKVTDELDFVGEDEIKDMDDEYKSPEVIDDCVTVTGLPNSRWISLVNLKLIKERNKVVDVKVPVKAPFFLPTVAGVSGVEFDRSALEEDGQSKIASNKKPMISLVSGTGRQMESYLSGSDLHVLMKMLEIFSPSKLDSEISALDPEGCCSEKPLEGFLSLLRDSLKKGLYWDLSQAMLRVCFGKAF</sequence>
<evidence type="ECO:0000256" key="2">
    <source>
        <dbReference type="ARBA" id="ARBA00022737"/>
    </source>
</evidence>
<dbReference type="SMART" id="SM00320">
    <property type="entry name" value="WD40"/>
    <property type="match status" value="9"/>
</dbReference>
<dbReference type="Pfam" id="PF04192">
    <property type="entry name" value="Utp21"/>
    <property type="match status" value="1"/>
</dbReference>
<dbReference type="InterPro" id="IPR007319">
    <property type="entry name" value="WDR36/Utp21_C"/>
</dbReference>
<feature type="compositionally biased region" description="Polar residues" evidence="4">
    <location>
        <begin position="32"/>
        <end position="52"/>
    </location>
</feature>
<accession>E4XXJ9</accession>
<proteinExistence type="predicted"/>
<keyword evidence="1 3" id="KW-0853">WD repeat</keyword>
<feature type="region of interest" description="Disordered" evidence="4">
    <location>
        <begin position="32"/>
        <end position="59"/>
    </location>
</feature>
<dbReference type="GO" id="GO:0032040">
    <property type="term" value="C:small-subunit processome"/>
    <property type="evidence" value="ECO:0007669"/>
    <property type="project" value="InterPro"/>
</dbReference>
<dbReference type="FunCoup" id="E4XXJ9">
    <property type="interactions" value="642"/>
</dbReference>
<dbReference type="Proteomes" id="UP000001307">
    <property type="component" value="Unassembled WGS sequence"/>
</dbReference>
<dbReference type="PROSITE" id="PS50082">
    <property type="entry name" value="WD_REPEATS_2"/>
    <property type="match status" value="3"/>
</dbReference>
<evidence type="ECO:0000256" key="4">
    <source>
        <dbReference type="SAM" id="MobiDB-lite"/>
    </source>
</evidence>
<evidence type="ECO:0000313" key="7">
    <source>
        <dbReference type="EMBL" id="CBY14393.1"/>
    </source>
</evidence>
<dbReference type="InterPro" id="IPR019775">
    <property type="entry name" value="WD40_repeat_CS"/>
</dbReference>